<organism evidence="2 3">
    <name type="scientific">Halovenus aranensis</name>
    <dbReference type="NCBI Taxonomy" id="890420"/>
    <lineage>
        <taxon>Archaea</taxon>
        <taxon>Methanobacteriati</taxon>
        <taxon>Methanobacteriota</taxon>
        <taxon>Stenosarchaea group</taxon>
        <taxon>Halobacteria</taxon>
        <taxon>Halobacteriales</taxon>
        <taxon>Haloarculaceae</taxon>
        <taxon>Halovenus</taxon>
    </lineage>
</organism>
<dbReference type="SUPFAM" id="SSF53807">
    <property type="entry name" value="Helical backbone' metal receptor"/>
    <property type="match status" value="1"/>
</dbReference>
<dbReference type="STRING" id="890420.SAMN05216226_10783"/>
<name>A0A1G8VPS1_9EURY</name>
<dbReference type="OrthoDB" id="9784at2157"/>
<dbReference type="Pfam" id="PF01497">
    <property type="entry name" value="Peripla_BP_2"/>
    <property type="match status" value="1"/>
</dbReference>
<sequence length="306" mass="33548">MRVVSLLPSATEMLYALGVEPVGVSHECDYPPEAAELPSVIETHIDASASSADINEQVLEATDNGGVYEIDRELLAELDPDIVVSQGICDVCAVDDSRIRQAVSELGLDAEVVTSDPHSLSDLLTDMERLGEVCGRQKRAAELVDRFEERIERVEQATPDSGPRVGMLDWLEPPMVAGHWVPGMVERCGAEYGLADTRTPSRPREWEEIVAYDPEVLLFAPCGFGIDQTRANLDDVTDRDGYDELTAVQQGEVYAIDGNHYVNRPGPRLVETMELLGSVLYPERVDAPDTEETAVTRLQPATPVDT</sequence>
<evidence type="ECO:0000259" key="1">
    <source>
        <dbReference type="PROSITE" id="PS50983"/>
    </source>
</evidence>
<accession>A0A1G8VPS1</accession>
<protein>
    <submittedName>
        <fullName evidence="2">Iron complex transport system substrate-binding protein</fullName>
    </submittedName>
</protein>
<dbReference type="InterPro" id="IPR002491">
    <property type="entry name" value="ABC_transptr_periplasmic_BD"/>
</dbReference>
<dbReference type="PROSITE" id="PS50983">
    <property type="entry name" value="FE_B12_PBP"/>
    <property type="match status" value="1"/>
</dbReference>
<evidence type="ECO:0000313" key="2">
    <source>
        <dbReference type="EMBL" id="SDJ68086.1"/>
    </source>
</evidence>
<feature type="domain" description="Fe/B12 periplasmic-binding" evidence="1">
    <location>
        <begin position="2"/>
        <end position="284"/>
    </location>
</feature>
<dbReference type="PANTHER" id="PTHR42860:SF1">
    <property type="entry name" value="VITAMIN B12-BINDING PROTEIN"/>
    <property type="match status" value="1"/>
</dbReference>
<dbReference type="AlphaFoldDB" id="A0A1G8VPS1"/>
<dbReference type="InterPro" id="IPR051030">
    <property type="entry name" value="Vitamin_B12-ABC_binding"/>
</dbReference>
<dbReference type="Proteomes" id="UP000198856">
    <property type="component" value="Unassembled WGS sequence"/>
</dbReference>
<keyword evidence="3" id="KW-1185">Reference proteome</keyword>
<dbReference type="PANTHER" id="PTHR42860">
    <property type="entry name" value="VITAMIN B12-BINDING PROTEIN"/>
    <property type="match status" value="1"/>
</dbReference>
<dbReference type="RefSeq" id="WP_092701981.1">
    <property type="nucleotide sequence ID" value="NZ_FNFC01000007.1"/>
</dbReference>
<dbReference type="CDD" id="cd01144">
    <property type="entry name" value="BtuF"/>
    <property type="match status" value="1"/>
</dbReference>
<evidence type="ECO:0000313" key="3">
    <source>
        <dbReference type="Proteomes" id="UP000198856"/>
    </source>
</evidence>
<proteinExistence type="predicted"/>
<dbReference type="EMBL" id="FNFC01000007">
    <property type="protein sequence ID" value="SDJ68086.1"/>
    <property type="molecule type" value="Genomic_DNA"/>
</dbReference>
<dbReference type="Gene3D" id="3.40.50.1980">
    <property type="entry name" value="Nitrogenase molybdenum iron protein domain"/>
    <property type="match status" value="2"/>
</dbReference>
<gene>
    <name evidence="2" type="ORF">SAMN05216226_10783</name>
</gene>
<reference evidence="2 3" key="1">
    <citation type="submission" date="2016-10" db="EMBL/GenBank/DDBJ databases">
        <authorList>
            <person name="de Groot N.N."/>
        </authorList>
    </citation>
    <scope>NUCLEOTIDE SEQUENCE [LARGE SCALE GENOMIC DNA]</scope>
    <source>
        <strain evidence="2 3">IBRC-M10015</strain>
    </source>
</reference>